<feature type="transmembrane region" description="Helical" evidence="6">
    <location>
        <begin position="477"/>
        <end position="498"/>
    </location>
</feature>
<evidence type="ECO:0000256" key="3">
    <source>
        <dbReference type="ARBA" id="ARBA00022692"/>
    </source>
</evidence>
<proteinExistence type="inferred from homology"/>
<feature type="transmembrane region" description="Helical" evidence="6">
    <location>
        <begin position="394"/>
        <end position="416"/>
    </location>
</feature>
<feature type="transmembrane region" description="Helical" evidence="6">
    <location>
        <begin position="157"/>
        <end position="175"/>
    </location>
</feature>
<protein>
    <submittedName>
        <fullName evidence="7">Proton-dependent oligopeptide transporter family</fullName>
    </submittedName>
</protein>
<dbReference type="GO" id="GO:0016020">
    <property type="term" value="C:membrane"/>
    <property type="evidence" value="ECO:0007669"/>
    <property type="project" value="UniProtKB-SubCell"/>
</dbReference>
<comment type="subcellular location">
    <subcellularLocation>
        <location evidence="1">Membrane</location>
        <topology evidence="1">Multi-pass membrane protein</topology>
    </subcellularLocation>
</comment>
<dbReference type="InterPro" id="IPR000109">
    <property type="entry name" value="POT_fam"/>
</dbReference>
<evidence type="ECO:0000256" key="4">
    <source>
        <dbReference type="ARBA" id="ARBA00022989"/>
    </source>
</evidence>
<feature type="transmembrane region" description="Helical" evidence="6">
    <location>
        <begin position="207"/>
        <end position="227"/>
    </location>
</feature>
<feature type="transmembrane region" description="Helical" evidence="6">
    <location>
        <begin position="233"/>
        <end position="253"/>
    </location>
</feature>
<evidence type="ECO:0000313" key="7">
    <source>
        <dbReference type="EMBL" id="KAK6922080.1"/>
    </source>
</evidence>
<dbReference type="GO" id="GO:0022857">
    <property type="term" value="F:transmembrane transporter activity"/>
    <property type="evidence" value="ECO:0007669"/>
    <property type="project" value="InterPro"/>
</dbReference>
<feature type="transmembrane region" description="Helical" evidence="6">
    <location>
        <begin position="354"/>
        <end position="374"/>
    </location>
</feature>
<dbReference type="Gene3D" id="1.20.1250.20">
    <property type="entry name" value="MFS general substrate transporter like domains"/>
    <property type="match status" value="1"/>
</dbReference>
<feature type="transmembrane region" description="Helical" evidence="6">
    <location>
        <begin position="116"/>
        <end position="137"/>
    </location>
</feature>
<keyword evidence="5 6" id="KW-0472">Membrane</keyword>
<sequence>MEGEDKMKKSSRSSWWFSLCSSKSSSINISGASTANETPKKHGGWRSMPYILGNETFERLATFGLLANFMVYLQTQLHLELVSATNVVNVWSGVSNFAPLIGGYLSDAYVGRFRTIAFASFASFLGMLTLTLIAWIPRLHPPSCTPQQLQRDECTHLTGPQFGVLITALGLLSIGSGGIRPCSIPFGVDQFDPTTEKGRKGISSYFNWYYTTFTVVLLITSTLVVYIQNSVSWAVGFGIPTCLMLCSIVLFFLGTRVYVHVPPEGSVFSSIAQVLTAAYRKRRVKIPEADAIAEGVFYDPPLKESILLSKLPLTYHYRCLNKAAFKVHGDVNSDGVPTNRWRLCSIQQVEEVKCLIRVIPIWASGIISFTAMAQQLTFTISQALKMDRHMGPNFQIPAGSLIVISMLTIGVFVPFYDRVLVPMLRRTTGKEGGITLLQRMGIGIFFSVLSMVVAGLIEEKRRASAIWAGRPDGVAPLSVFWLAPQLMLMGFGEAFNIIGQIEFFNKEFPEHMRSIANSLISVSMAGSSYLSSILVSIVHEVTGSKTRPDWLTKDINEGRVDYFYYLIAGMGFLNFLYFLVCAQRYHYKGSGEIASFKDLELNSIKN</sequence>
<evidence type="ECO:0000313" key="8">
    <source>
        <dbReference type="Proteomes" id="UP001370490"/>
    </source>
</evidence>
<keyword evidence="8" id="KW-1185">Reference proteome</keyword>
<gene>
    <name evidence="7" type="ORF">RJ641_012587</name>
</gene>
<dbReference type="Pfam" id="PF00854">
    <property type="entry name" value="PTR2"/>
    <property type="match status" value="1"/>
</dbReference>
<reference evidence="7 8" key="1">
    <citation type="submission" date="2023-12" db="EMBL/GenBank/DDBJ databases">
        <title>A high-quality genome assembly for Dillenia turbinata (Dilleniales).</title>
        <authorList>
            <person name="Chanderbali A."/>
        </authorList>
    </citation>
    <scope>NUCLEOTIDE SEQUENCE [LARGE SCALE GENOMIC DNA]</scope>
    <source>
        <strain evidence="7">LSX21</strain>
        <tissue evidence="7">Leaf</tissue>
    </source>
</reference>
<organism evidence="7 8">
    <name type="scientific">Dillenia turbinata</name>
    <dbReference type="NCBI Taxonomy" id="194707"/>
    <lineage>
        <taxon>Eukaryota</taxon>
        <taxon>Viridiplantae</taxon>
        <taxon>Streptophyta</taxon>
        <taxon>Embryophyta</taxon>
        <taxon>Tracheophyta</taxon>
        <taxon>Spermatophyta</taxon>
        <taxon>Magnoliopsida</taxon>
        <taxon>eudicotyledons</taxon>
        <taxon>Gunneridae</taxon>
        <taxon>Pentapetalae</taxon>
        <taxon>Dilleniales</taxon>
        <taxon>Dilleniaceae</taxon>
        <taxon>Dillenia</taxon>
    </lineage>
</organism>
<keyword evidence="4 6" id="KW-1133">Transmembrane helix</keyword>
<dbReference type="AlphaFoldDB" id="A0AAN8Z473"/>
<evidence type="ECO:0000256" key="5">
    <source>
        <dbReference type="ARBA" id="ARBA00023136"/>
    </source>
</evidence>
<name>A0AAN8Z473_9MAGN</name>
<keyword evidence="3 6" id="KW-0812">Transmembrane</keyword>
<dbReference type="InterPro" id="IPR036259">
    <property type="entry name" value="MFS_trans_sf"/>
</dbReference>
<evidence type="ECO:0000256" key="2">
    <source>
        <dbReference type="ARBA" id="ARBA00005982"/>
    </source>
</evidence>
<dbReference type="Proteomes" id="UP001370490">
    <property type="component" value="Unassembled WGS sequence"/>
</dbReference>
<comment type="similarity">
    <text evidence="2">Belongs to the major facilitator superfamily. Proton-dependent oligopeptide transporter (POT/PTR) (TC 2.A.17) family.</text>
</comment>
<comment type="caution">
    <text evidence="7">The sequence shown here is derived from an EMBL/GenBank/DDBJ whole genome shotgun (WGS) entry which is preliminary data.</text>
</comment>
<evidence type="ECO:0000256" key="6">
    <source>
        <dbReference type="SAM" id="Phobius"/>
    </source>
</evidence>
<evidence type="ECO:0000256" key="1">
    <source>
        <dbReference type="ARBA" id="ARBA00004141"/>
    </source>
</evidence>
<dbReference type="SUPFAM" id="SSF103473">
    <property type="entry name" value="MFS general substrate transporter"/>
    <property type="match status" value="1"/>
</dbReference>
<accession>A0AAN8Z473</accession>
<dbReference type="EMBL" id="JBAMMX010000019">
    <property type="protein sequence ID" value="KAK6922080.1"/>
    <property type="molecule type" value="Genomic_DNA"/>
</dbReference>
<dbReference type="CDD" id="cd17416">
    <property type="entry name" value="MFS_NPF1_2"/>
    <property type="match status" value="1"/>
</dbReference>
<dbReference type="PANTHER" id="PTHR11654">
    <property type="entry name" value="OLIGOPEPTIDE TRANSPORTER-RELATED"/>
    <property type="match status" value="1"/>
</dbReference>
<feature type="transmembrane region" description="Helical" evidence="6">
    <location>
        <begin position="562"/>
        <end position="580"/>
    </location>
</feature>
<feature type="transmembrane region" description="Helical" evidence="6">
    <location>
        <begin position="519"/>
        <end position="542"/>
    </location>
</feature>
<feature type="transmembrane region" description="Helical" evidence="6">
    <location>
        <begin position="436"/>
        <end position="457"/>
    </location>
</feature>